<dbReference type="Proteomes" id="UP000242525">
    <property type="component" value="Unassembled WGS sequence"/>
</dbReference>
<dbReference type="SUPFAM" id="SSF81606">
    <property type="entry name" value="PP2C-like"/>
    <property type="match status" value="1"/>
</dbReference>
<proteinExistence type="predicted"/>
<dbReference type="AlphaFoldDB" id="A0A0J9X305"/>
<keyword evidence="2" id="KW-0670">Pyruvate</keyword>
<dbReference type="Pfam" id="PF00481">
    <property type="entry name" value="PP2C"/>
    <property type="match status" value="1"/>
</dbReference>
<dbReference type="PANTHER" id="PTHR13832:SF792">
    <property type="entry name" value="GM14286P"/>
    <property type="match status" value="1"/>
</dbReference>
<dbReference type="Gene3D" id="3.60.40.10">
    <property type="entry name" value="PPM-type phosphatase domain"/>
    <property type="match status" value="1"/>
</dbReference>
<name>A0A0J9X305_GEOCN</name>
<feature type="domain" description="PPM-type phosphatase" evidence="1">
    <location>
        <begin position="90"/>
        <end position="484"/>
    </location>
</feature>
<dbReference type="GO" id="GO:0004741">
    <property type="term" value="F:[pyruvate dehydrogenase (acetyl-transferring)]-phosphatase activity"/>
    <property type="evidence" value="ECO:0007669"/>
    <property type="project" value="TreeGrafter"/>
</dbReference>
<sequence length="537" mass="60619">MLRLYRANNIGRSLLASSPFRTVGRHGCRYFQNNSQHGITLLSPSEVSEKLRELEESYIIERRKGVLRYDVAQLASNLPIEDDRSEKIVQVQVAEDAPDGTLKVTHSDWMFWGIFDGHSGWTTSAKLRDDIINFVLTQLDTVYPKRSPNGEDKLRLLPKSRAEIDRAIENGFLQLDEEIISKSIDRVVNTEHTSEAFEHVVAPALSGSCALLAFYDSYSSELKVTLTGDSRAILGTLNHADKETGEPSEDQAEWKVTQLSVDQTCTNKAEVERIKAEHPNEPGVIKRERVLGTLEPTRCFGDATYKWSQEYQTKLSERENYWFNHHMWNNYLTPPYITAKPVITSTKIDLKNGVSFLVLASDGLFELLSNEEIVGLVADWIEAKSPKYLSTIKKDSIWTRVFGNIKKKHDEGEATTKIDPDVDSLPIRRRKKPHFIVEDDNVSTHLIRNALGGADIEQVSMLVSIPAPISRNYRDDLTVTVVFFGEKKSVITNDPITSNGQQVIVSTGKDNDDLFGNIKINEKATRSTLKTHIKAKM</sequence>
<dbReference type="EMBL" id="CCBN010000001">
    <property type="protein sequence ID" value="CDO51486.1"/>
    <property type="molecule type" value="Genomic_DNA"/>
</dbReference>
<organism evidence="2 3">
    <name type="scientific">Geotrichum candidum</name>
    <name type="common">Oospora lactis</name>
    <name type="synonym">Dipodascus geotrichum</name>
    <dbReference type="NCBI Taxonomy" id="1173061"/>
    <lineage>
        <taxon>Eukaryota</taxon>
        <taxon>Fungi</taxon>
        <taxon>Dikarya</taxon>
        <taxon>Ascomycota</taxon>
        <taxon>Saccharomycotina</taxon>
        <taxon>Dipodascomycetes</taxon>
        <taxon>Dipodascales</taxon>
        <taxon>Dipodascaceae</taxon>
        <taxon>Geotrichum</taxon>
    </lineage>
</organism>
<evidence type="ECO:0000313" key="2">
    <source>
        <dbReference type="EMBL" id="CDO51486.1"/>
    </source>
</evidence>
<dbReference type="STRING" id="1173061.A0A0J9X305"/>
<dbReference type="CDD" id="cd00143">
    <property type="entry name" value="PP2Cc"/>
    <property type="match status" value="1"/>
</dbReference>
<dbReference type="GO" id="GO:0005739">
    <property type="term" value="C:mitochondrion"/>
    <property type="evidence" value="ECO:0007669"/>
    <property type="project" value="TreeGrafter"/>
</dbReference>
<dbReference type="PROSITE" id="PS51746">
    <property type="entry name" value="PPM_2"/>
    <property type="match status" value="1"/>
</dbReference>
<dbReference type="OrthoDB" id="420076at2759"/>
<keyword evidence="3" id="KW-1185">Reference proteome</keyword>
<protein>
    <submittedName>
        <fullName evidence="2">Similar to Saccharomyces cerevisiae YOR090C PTC5 Mitochondrial type 2C protein phosphatase (PP2C) involved in regulation of pyruvate dehydrogenase activity</fullName>
    </submittedName>
</protein>
<dbReference type="InterPro" id="IPR001932">
    <property type="entry name" value="PPM-type_phosphatase-like_dom"/>
</dbReference>
<dbReference type="InterPro" id="IPR036457">
    <property type="entry name" value="PPM-type-like_dom_sf"/>
</dbReference>
<evidence type="ECO:0000259" key="1">
    <source>
        <dbReference type="PROSITE" id="PS51746"/>
    </source>
</evidence>
<gene>
    <name evidence="2" type="ORF">BN980_GECA01s06973g</name>
</gene>
<dbReference type="SMART" id="SM00332">
    <property type="entry name" value="PP2Cc"/>
    <property type="match status" value="1"/>
</dbReference>
<evidence type="ECO:0000313" key="3">
    <source>
        <dbReference type="Proteomes" id="UP000242525"/>
    </source>
</evidence>
<comment type="caution">
    <text evidence="2">The sequence shown here is derived from an EMBL/GenBank/DDBJ whole genome shotgun (WGS) entry which is preliminary data.</text>
</comment>
<dbReference type="PANTHER" id="PTHR13832">
    <property type="entry name" value="PROTEIN PHOSPHATASE 2C"/>
    <property type="match status" value="1"/>
</dbReference>
<dbReference type="InterPro" id="IPR015655">
    <property type="entry name" value="PP2C"/>
</dbReference>
<accession>A0A0J9X305</accession>
<reference evidence="2" key="1">
    <citation type="submission" date="2014-03" db="EMBL/GenBank/DDBJ databases">
        <authorList>
            <person name="Casaregola S."/>
        </authorList>
    </citation>
    <scope>NUCLEOTIDE SEQUENCE [LARGE SCALE GENOMIC DNA]</scope>
    <source>
        <strain evidence="2">CLIB 918</strain>
    </source>
</reference>